<dbReference type="Proteomes" id="UP000249419">
    <property type="component" value="Unassembled WGS sequence"/>
</dbReference>
<gene>
    <name evidence="1" type="ORF">PSN13_00045</name>
</gene>
<sequence>MSFLSGLLHAERQRLGTRALTRSLGCFKQAVLVIRWLIDGTRISQLAGDNTISRSTGYAYLHEGLTVLAAQALGLHSVLLAAKARPTPSRWRSRSHATMAALVLLHHDHRRTT</sequence>
<dbReference type="AlphaFoldDB" id="A0A328NX60"/>
<organism evidence="1 2">
    <name type="scientific">Micromonospora saelicesensis</name>
    <dbReference type="NCBI Taxonomy" id="285676"/>
    <lineage>
        <taxon>Bacteria</taxon>
        <taxon>Bacillati</taxon>
        <taxon>Actinomycetota</taxon>
        <taxon>Actinomycetes</taxon>
        <taxon>Micromonosporales</taxon>
        <taxon>Micromonosporaceae</taxon>
        <taxon>Micromonospora</taxon>
    </lineage>
</organism>
<dbReference type="EMBL" id="PYAG01000001">
    <property type="protein sequence ID" value="RAO39021.1"/>
    <property type="molecule type" value="Genomic_DNA"/>
</dbReference>
<proteinExistence type="predicted"/>
<evidence type="ECO:0000313" key="1">
    <source>
        <dbReference type="EMBL" id="RAO39021.1"/>
    </source>
</evidence>
<protein>
    <submittedName>
        <fullName evidence="1">Uncharacterized protein</fullName>
    </submittedName>
</protein>
<evidence type="ECO:0000313" key="2">
    <source>
        <dbReference type="Proteomes" id="UP000249419"/>
    </source>
</evidence>
<comment type="caution">
    <text evidence="1">The sequence shown here is derived from an EMBL/GenBank/DDBJ whole genome shotgun (WGS) entry which is preliminary data.</text>
</comment>
<accession>A0A328NX60</accession>
<name>A0A328NX60_9ACTN</name>
<reference evidence="1 2" key="1">
    <citation type="submission" date="2018-03" db="EMBL/GenBank/DDBJ databases">
        <title>Defining the species Micromonospora saelicesensis and Micromonospora noduli under the framework of genomics.</title>
        <authorList>
            <person name="Riesco R."/>
            <person name="Trujillo M.E."/>
        </authorList>
    </citation>
    <scope>NUCLEOTIDE SEQUENCE [LARGE SCALE GENOMIC DNA]</scope>
    <source>
        <strain evidence="1 2">PSN13</strain>
    </source>
</reference>